<dbReference type="EMBL" id="JAFNEN010000758">
    <property type="protein sequence ID" value="KAG8177712.1"/>
    <property type="molecule type" value="Genomic_DNA"/>
</dbReference>
<accession>A0AAV6TZZ3</accession>
<reference evidence="1 2" key="1">
    <citation type="journal article" date="2022" name="Nat. Ecol. Evol.">
        <title>A masculinizing supergene underlies an exaggerated male reproductive morph in a spider.</title>
        <authorList>
            <person name="Hendrickx F."/>
            <person name="De Corte Z."/>
            <person name="Sonet G."/>
            <person name="Van Belleghem S.M."/>
            <person name="Kostlbacher S."/>
            <person name="Vangestel C."/>
        </authorList>
    </citation>
    <scope>NUCLEOTIDE SEQUENCE [LARGE SCALE GENOMIC DNA]</scope>
    <source>
        <strain evidence="1">W744_W776</strain>
    </source>
</reference>
<evidence type="ECO:0000313" key="2">
    <source>
        <dbReference type="Proteomes" id="UP000827092"/>
    </source>
</evidence>
<gene>
    <name evidence="1" type="ORF">JTE90_008337</name>
</gene>
<dbReference type="Proteomes" id="UP000827092">
    <property type="component" value="Unassembled WGS sequence"/>
</dbReference>
<sequence length="71" mass="7984">MTSVPEVAWEQIHMDHAGPVDGQLGIRSSSSWTLSQNGSRFFQFQALPVQLPLQCCETCLLVLVYLKAWYA</sequence>
<evidence type="ECO:0000313" key="1">
    <source>
        <dbReference type="EMBL" id="KAG8177712.1"/>
    </source>
</evidence>
<organism evidence="1 2">
    <name type="scientific">Oedothorax gibbosus</name>
    <dbReference type="NCBI Taxonomy" id="931172"/>
    <lineage>
        <taxon>Eukaryota</taxon>
        <taxon>Metazoa</taxon>
        <taxon>Ecdysozoa</taxon>
        <taxon>Arthropoda</taxon>
        <taxon>Chelicerata</taxon>
        <taxon>Arachnida</taxon>
        <taxon>Araneae</taxon>
        <taxon>Araneomorphae</taxon>
        <taxon>Entelegynae</taxon>
        <taxon>Araneoidea</taxon>
        <taxon>Linyphiidae</taxon>
        <taxon>Erigoninae</taxon>
        <taxon>Oedothorax</taxon>
    </lineage>
</organism>
<comment type="caution">
    <text evidence="1">The sequence shown here is derived from an EMBL/GenBank/DDBJ whole genome shotgun (WGS) entry which is preliminary data.</text>
</comment>
<keyword evidence="2" id="KW-1185">Reference proteome</keyword>
<protein>
    <submittedName>
        <fullName evidence="1">Uncharacterized protein</fullName>
    </submittedName>
</protein>
<name>A0AAV6TZZ3_9ARAC</name>
<dbReference type="AlphaFoldDB" id="A0AAV6TZZ3"/>
<proteinExistence type="predicted"/>